<organism evidence="1 2">
    <name type="scientific">Halalkalibacter krulwichiae</name>
    <dbReference type="NCBI Taxonomy" id="199441"/>
    <lineage>
        <taxon>Bacteria</taxon>
        <taxon>Bacillati</taxon>
        <taxon>Bacillota</taxon>
        <taxon>Bacilli</taxon>
        <taxon>Bacillales</taxon>
        <taxon>Bacillaceae</taxon>
        <taxon>Halalkalibacter</taxon>
    </lineage>
</organism>
<dbReference type="Proteomes" id="UP000193006">
    <property type="component" value="Chromosome"/>
</dbReference>
<accession>A0A1X9M7U3</accession>
<gene>
    <name evidence="1" type="ORF">BkAM31D_02155</name>
</gene>
<name>A0A1X9M7U3_9BACI</name>
<evidence type="ECO:0000313" key="1">
    <source>
        <dbReference type="EMBL" id="ARK28744.1"/>
    </source>
</evidence>
<reference evidence="1 2" key="1">
    <citation type="submission" date="2017-04" db="EMBL/GenBank/DDBJ databases">
        <title>Bacillus krulwichiae AM31D Genome sequencing and assembly.</title>
        <authorList>
            <person name="Krulwich T.A."/>
            <person name="Anastor L."/>
            <person name="Ehrlich R."/>
            <person name="Ehrlich G.D."/>
            <person name="Janto B."/>
        </authorList>
    </citation>
    <scope>NUCLEOTIDE SEQUENCE [LARGE SCALE GENOMIC DNA]</scope>
    <source>
        <strain evidence="1 2">AM31D</strain>
    </source>
</reference>
<proteinExistence type="predicted"/>
<evidence type="ECO:0000313" key="2">
    <source>
        <dbReference type="Proteomes" id="UP000193006"/>
    </source>
</evidence>
<dbReference type="RefSeq" id="WP_066158441.1">
    <property type="nucleotide sequence ID" value="NZ_CP020814.1"/>
</dbReference>
<dbReference type="STRING" id="199441.BkAM31D_02155"/>
<protein>
    <submittedName>
        <fullName evidence="1">Uncharacterized protein</fullName>
    </submittedName>
</protein>
<dbReference type="KEGG" id="bkw:BkAM31D_02155"/>
<dbReference type="EMBL" id="CP020814">
    <property type="protein sequence ID" value="ARK28744.1"/>
    <property type="molecule type" value="Genomic_DNA"/>
</dbReference>
<dbReference type="AlphaFoldDB" id="A0A1X9M7U3"/>
<sequence>MSDFERFSKHLEMKLSELRAEVAFSQATASSHSNEIFMFVKGEDGENICVGATSSYHSARDKMLTLKPELDFYILVGGTQMKLIKYKSDMDKLRIRQSDKEK</sequence>
<keyword evidence="2" id="KW-1185">Reference proteome</keyword>